<dbReference type="InterPro" id="IPR037238">
    <property type="entry name" value="YbiA-like_sf"/>
</dbReference>
<sequence length="166" mass="17947">MSAEPVFFYRTAHPFSNFHPSVFTEGGVTYQWAEQYLMARKAALFGDEVTRQAILAARTPGECKALGRRVSPYDDDSWAAERFGVALDMLRLKFGQNARLRAALLGTGVAELVEAAPNDRVWGVGFSEQDAPGARQAWGANLLGHALMAVRAELTADDGSLNVGSG</sequence>
<dbReference type="Proteomes" id="UP000056209">
    <property type="component" value="Unassembled WGS sequence"/>
</dbReference>
<comment type="caution">
    <text evidence="4">The sequence shown here is derived from an EMBL/GenBank/DDBJ whole genome shotgun (WGS) entry which is preliminary data.</text>
</comment>
<keyword evidence="5" id="KW-1185">Reference proteome</keyword>
<dbReference type="Pfam" id="PF08719">
    <property type="entry name" value="NADAR"/>
    <property type="match status" value="1"/>
</dbReference>
<feature type="domain" description="NADAR" evidence="3">
    <location>
        <begin position="7"/>
        <end position="154"/>
    </location>
</feature>
<gene>
    <name evidence="4" type="ORF">DEIGR_102743</name>
</gene>
<dbReference type="AlphaFoldDB" id="A0A100HL15"/>
<dbReference type="RefSeq" id="WP_058978019.1">
    <property type="nucleotide sequence ID" value="NZ_BCMS01000001.1"/>
</dbReference>
<accession>A0A100HL15</accession>
<dbReference type="EMBL" id="BCMS01000001">
    <property type="protein sequence ID" value="GAQ22716.1"/>
    <property type="molecule type" value="Genomic_DNA"/>
</dbReference>
<evidence type="ECO:0000256" key="1">
    <source>
        <dbReference type="ARBA" id="ARBA00000022"/>
    </source>
</evidence>
<proteinExistence type="predicted"/>
<name>A0A100HL15_9DEIO</name>
<dbReference type="OrthoDB" id="67297at2"/>
<evidence type="ECO:0000259" key="3">
    <source>
        <dbReference type="Pfam" id="PF08719"/>
    </source>
</evidence>
<protein>
    <recommendedName>
        <fullName evidence="3">NADAR domain-containing protein</fullName>
    </recommendedName>
</protein>
<dbReference type="SUPFAM" id="SSF143990">
    <property type="entry name" value="YbiA-like"/>
    <property type="match status" value="1"/>
</dbReference>
<reference evidence="5" key="1">
    <citation type="submission" date="2015-11" db="EMBL/GenBank/DDBJ databases">
        <title>Draft Genome Sequence of the Radioresistant Bacterium Deinococcus grandis, Isolated from Freshwater Fish in Japan.</title>
        <authorList>
            <person name="Satoh K."/>
            <person name="Onodera T."/>
            <person name="Omoso K."/>
            <person name="Takeda-Yano K."/>
            <person name="Katayama T."/>
            <person name="Oono Y."/>
            <person name="Narumi I."/>
        </authorList>
    </citation>
    <scope>NUCLEOTIDE SEQUENCE [LARGE SCALE GENOMIC DNA]</scope>
    <source>
        <strain evidence="5">ATCC 43672</strain>
    </source>
</reference>
<dbReference type="InterPro" id="IPR012816">
    <property type="entry name" value="NADAR"/>
</dbReference>
<dbReference type="NCBIfam" id="TIGR02464">
    <property type="entry name" value="ribofla_fusion"/>
    <property type="match status" value="1"/>
</dbReference>
<comment type="catalytic activity">
    <reaction evidence="2">
        <text>2,5-diamino-6-hydroxy-4-(5-phosphoribosylamino)-pyrimidine + H2O = 2,5,6-triamino-4-hydroxypyrimidine + D-ribose 5-phosphate</text>
        <dbReference type="Rhea" id="RHEA:23436"/>
        <dbReference type="ChEBI" id="CHEBI:15377"/>
        <dbReference type="ChEBI" id="CHEBI:58614"/>
        <dbReference type="ChEBI" id="CHEBI:78346"/>
        <dbReference type="ChEBI" id="CHEBI:137796"/>
    </reaction>
</comment>
<evidence type="ECO:0000256" key="2">
    <source>
        <dbReference type="ARBA" id="ARBA00000751"/>
    </source>
</evidence>
<organism evidence="4 5">
    <name type="scientific">Deinococcus grandis</name>
    <dbReference type="NCBI Taxonomy" id="57498"/>
    <lineage>
        <taxon>Bacteria</taxon>
        <taxon>Thermotogati</taxon>
        <taxon>Deinococcota</taxon>
        <taxon>Deinococci</taxon>
        <taxon>Deinococcales</taxon>
        <taxon>Deinococcaceae</taxon>
        <taxon>Deinococcus</taxon>
    </lineage>
</organism>
<dbReference type="Gene3D" id="1.10.357.40">
    <property type="entry name" value="YbiA-like"/>
    <property type="match status" value="1"/>
</dbReference>
<evidence type="ECO:0000313" key="5">
    <source>
        <dbReference type="Proteomes" id="UP000056209"/>
    </source>
</evidence>
<evidence type="ECO:0000313" key="4">
    <source>
        <dbReference type="EMBL" id="GAQ22716.1"/>
    </source>
</evidence>
<comment type="catalytic activity">
    <reaction evidence="1">
        <text>5-amino-6-(5-phospho-D-ribosylamino)uracil + H2O = 5,6-diaminouracil + D-ribose 5-phosphate</text>
        <dbReference type="Rhea" id="RHEA:55020"/>
        <dbReference type="ChEBI" id="CHEBI:15377"/>
        <dbReference type="ChEBI" id="CHEBI:46252"/>
        <dbReference type="ChEBI" id="CHEBI:58453"/>
        <dbReference type="ChEBI" id="CHEBI:78346"/>
    </reaction>
</comment>
<dbReference type="CDD" id="cd15457">
    <property type="entry name" value="NADAR"/>
    <property type="match status" value="1"/>
</dbReference>